<evidence type="ECO:0000313" key="2">
    <source>
        <dbReference type="EMBL" id="KAK1324688.1"/>
    </source>
</evidence>
<sequence>MGCNPLGKKLSTLLNKIHGKGSKSAHIKARASPDRPRARSMARSVTFSNSPIIITPPTTTDAAHPPTPPPPRSKSKSVTFSHTDSPIVITPSAAPWLPPTRTETVAPIASVVGKTMGTVQTVRAGFAAPEQDQQYQSWRSEPVYLQREQVFGWYVQPEAMRGAEREEQLCYYYPTPAHNGNYGIAADANRFTTIFSDENPNACSIV</sequence>
<protein>
    <submittedName>
        <fullName evidence="2">Uncharacterized protein</fullName>
    </submittedName>
</protein>
<reference evidence="2" key="1">
    <citation type="journal article" date="2023" name="Nat. Commun.">
        <title>Diploid and tetraploid genomes of Acorus and the evolution of monocots.</title>
        <authorList>
            <person name="Ma L."/>
            <person name="Liu K.W."/>
            <person name="Li Z."/>
            <person name="Hsiao Y.Y."/>
            <person name="Qi Y."/>
            <person name="Fu T."/>
            <person name="Tang G.D."/>
            <person name="Zhang D."/>
            <person name="Sun W.H."/>
            <person name="Liu D.K."/>
            <person name="Li Y."/>
            <person name="Chen G.Z."/>
            <person name="Liu X.D."/>
            <person name="Liao X.Y."/>
            <person name="Jiang Y.T."/>
            <person name="Yu X."/>
            <person name="Hao Y."/>
            <person name="Huang J."/>
            <person name="Zhao X.W."/>
            <person name="Ke S."/>
            <person name="Chen Y.Y."/>
            <person name="Wu W.L."/>
            <person name="Hsu J.L."/>
            <person name="Lin Y.F."/>
            <person name="Huang M.D."/>
            <person name="Li C.Y."/>
            <person name="Huang L."/>
            <person name="Wang Z.W."/>
            <person name="Zhao X."/>
            <person name="Zhong W.Y."/>
            <person name="Peng D.H."/>
            <person name="Ahmad S."/>
            <person name="Lan S."/>
            <person name="Zhang J.S."/>
            <person name="Tsai W.C."/>
            <person name="Van de Peer Y."/>
            <person name="Liu Z.J."/>
        </authorList>
    </citation>
    <scope>NUCLEOTIDE SEQUENCE</scope>
    <source>
        <strain evidence="2">CP</strain>
    </source>
</reference>
<proteinExistence type="predicted"/>
<name>A0AAV9FF52_ACOCL</name>
<organism evidence="2 3">
    <name type="scientific">Acorus calamus</name>
    <name type="common">Sweet flag</name>
    <dbReference type="NCBI Taxonomy" id="4465"/>
    <lineage>
        <taxon>Eukaryota</taxon>
        <taxon>Viridiplantae</taxon>
        <taxon>Streptophyta</taxon>
        <taxon>Embryophyta</taxon>
        <taxon>Tracheophyta</taxon>
        <taxon>Spermatophyta</taxon>
        <taxon>Magnoliopsida</taxon>
        <taxon>Liliopsida</taxon>
        <taxon>Acoraceae</taxon>
        <taxon>Acorus</taxon>
    </lineage>
</organism>
<comment type="caution">
    <text evidence="2">The sequence shown here is derived from an EMBL/GenBank/DDBJ whole genome shotgun (WGS) entry which is preliminary data.</text>
</comment>
<feature type="compositionally biased region" description="Basic residues" evidence="1">
    <location>
        <begin position="18"/>
        <end position="29"/>
    </location>
</feature>
<keyword evidence="3" id="KW-1185">Reference proteome</keyword>
<dbReference type="Proteomes" id="UP001180020">
    <property type="component" value="Unassembled WGS sequence"/>
</dbReference>
<feature type="compositionally biased region" description="Low complexity" evidence="1">
    <location>
        <begin position="51"/>
        <end position="64"/>
    </location>
</feature>
<evidence type="ECO:0000313" key="3">
    <source>
        <dbReference type="Proteomes" id="UP001180020"/>
    </source>
</evidence>
<accession>A0AAV9FF52</accession>
<gene>
    <name evidence="2" type="ORF">QJS10_CPA01g01370</name>
</gene>
<dbReference type="EMBL" id="JAUJYO010000001">
    <property type="protein sequence ID" value="KAK1324688.1"/>
    <property type="molecule type" value="Genomic_DNA"/>
</dbReference>
<evidence type="ECO:0000256" key="1">
    <source>
        <dbReference type="SAM" id="MobiDB-lite"/>
    </source>
</evidence>
<reference evidence="2" key="2">
    <citation type="submission" date="2023-06" db="EMBL/GenBank/DDBJ databases">
        <authorList>
            <person name="Ma L."/>
            <person name="Liu K.-W."/>
            <person name="Li Z."/>
            <person name="Hsiao Y.-Y."/>
            <person name="Qi Y."/>
            <person name="Fu T."/>
            <person name="Tang G."/>
            <person name="Zhang D."/>
            <person name="Sun W.-H."/>
            <person name="Liu D.-K."/>
            <person name="Li Y."/>
            <person name="Chen G.-Z."/>
            <person name="Liu X.-D."/>
            <person name="Liao X.-Y."/>
            <person name="Jiang Y.-T."/>
            <person name="Yu X."/>
            <person name="Hao Y."/>
            <person name="Huang J."/>
            <person name="Zhao X.-W."/>
            <person name="Ke S."/>
            <person name="Chen Y.-Y."/>
            <person name="Wu W.-L."/>
            <person name="Hsu J.-L."/>
            <person name="Lin Y.-F."/>
            <person name="Huang M.-D."/>
            <person name="Li C.-Y."/>
            <person name="Huang L."/>
            <person name="Wang Z.-W."/>
            <person name="Zhao X."/>
            <person name="Zhong W.-Y."/>
            <person name="Peng D.-H."/>
            <person name="Ahmad S."/>
            <person name="Lan S."/>
            <person name="Zhang J.-S."/>
            <person name="Tsai W.-C."/>
            <person name="Van De Peer Y."/>
            <person name="Liu Z.-J."/>
        </authorList>
    </citation>
    <scope>NUCLEOTIDE SEQUENCE</scope>
    <source>
        <strain evidence="2">CP</strain>
        <tissue evidence="2">Leaves</tissue>
    </source>
</reference>
<feature type="region of interest" description="Disordered" evidence="1">
    <location>
        <begin position="18"/>
        <end position="81"/>
    </location>
</feature>
<dbReference type="AlphaFoldDB" id="A0AAV9FF52"/>